<evidence type="ECO:0000313" key="3">
    <source>
        <dbReference type="Proteomes" id="UP001174936"/>
    </source>
</evidence>
<comment type="caution">
    <text evidence="2">The sequence shown here is derived from an EMBL/GenBank/DDBJ whole genome shotgun (WGS) entry which is preliminary data.</text>
</comment>
<protein>
    <submittedName>
        <fullName evidence="2">Uncharacterized protein</fullName>
    </submittedName>
</protein>
<evidence type="ECO:0000256" key="1">
    <source>
        <dbReference type="SAM" id="MobiDB-lite"/>
    </source>
</evidence>
<dbReference type="AlphaFoldDB" id="A0AA39Y902"/>
<sequence length="229" mass="25605">MEISRARQNKVLMANISTGQVARLELRDPGGLVPEDLCQFHLISSGKDGSTGKPLWEEGRRQHTSAFWRATRGGHMLKPPMRHRGGSGTIMRRRNADKRVRVATRAPVRTSLGNKARGAVSAGCPRELPQLENEARAEPLAHGGDGRRESARTHARQRNPVSTPPRAATRRKCRTGGRGGRGYRPVGRMSRVWKARMSWGWLRSGHVSRAFPRPGHFRKPSNMGKVRRH</sequence>
<feature type="compositionally biased region" description="Basic and acidic residues" evidence="1">
    <location>
        <begin position="133"/>
        <end position="152"/>
    </location>
</feature>
<dbReference type="Proteomes" id="UP001174936">
    <property type="component" value="Unassembled WGS sequence"/>
</dbReference>
<keyword evidence="3" id="KW-1185">Reference proteome</keyword>
<proteinExistence type="predicted"/>
<feature type="region of interest" description="Disordered" evidence="1">
    <location>
        <begin position="113"/>
        <end position="185"/>
    </location>
</feature>
<evidence type="ECO:0000313" key="2">
    <source>
        <dbReference type="EMBL" id="KAK0646710.1"/>
    </source>
</evidence>
<dbReference type="EMBL" id="JAULSV010000004">
    <property type="protein sequence ID" value="KAK0646710.1"/>
    <property type="molecule type" value="Genomic_DNA"/>
</dbReference>
<gene>
    <name evidence="2" type="ORF">B0T16DRAFT_446653</name>
</gene>
<accession>A0AA39Y902</accession>
<name>A0AA39Y902_9PEZI</name>
<organism evidence="2 3">
    <name type="scientific">Cercophora newfieldiana</name>
    <dbReference type="NCBI Taxonomy" id="92897"/>
    <lineage>
        <taxon>Eukaryota</taxon>
        <taxon>Fungi</taxon>
        <taxon>Dikarya</taxon>
        <taxon>Ascomycota</taxon>
        <taxon>Pezizomycotina</taxon>
        <taxon>Sordariomycetes</taxon>
        <taxon>Sordariomycetidae</taxon>
        <taxon>Sordariales</taxon>
        <taxon>Lasiosphaeriaceae</taxon>
        <taxon>Cercophora</taxon>
    </lineage>
</organism>
<reference evidence="2" key="1">
    <citation type="submission" date="2023-06" db="EMBL/GenBank/DDBJ databases">
        <title>Genome-scale phylogeny and comparative genomics of the fungal order Sordariales.</title>
        <authorList>
            <consortium name="Lawrence Berkeley National Laboratory"/>
            <person name="Hensen N."/>
            <person name="Bonometti L."/>
            <person name="Westerberg I."/>
            <person name="Brannstrom I.O."/>
            <person name="Guillou S."/>
            <person name="Cros-Aarteil S."/>
            <person name="Calhoun S."/>
            <person name="Haridas S."/>
            <person name="Kuo A."/>
            <person name="Mondo S."/>
            <person name="Pangilinan J."/>
            <person name="Riley R."/>
            <person name="Labutti K."/>
            <person name="Andreopoulos B."/>
            <person name="Lipzen A."/>
            <person name="Chen C."/>
            <person name="Yanf M."/>
            <person name="Daum C."/>
            <person name="Ng V."/>
            <person name="Clum A."/>
            <person name="Steindorff A."/>
            <person name="Ohm R."/>
            <person name="Martin F."/>
            <person name="Silar P."/>
            <person name="Natvig D."/>
            <person name="Lalanne C."/>
            <person name="Gautier V."/>
            <person name="Ament-Velasquez S.L."/>
            <person name="Kruys A."/>
            <person name="Hutchinson M.I."/>
            <person name="Powell A.J."/>
            <person name="Barry K."/>
            <person name="Miller A.N."/>
            <person name="Grigoriev I.V."/>
            <person name="Debuchy R."/>
            <person name="Gladieux P."/>
            <person name="Thoren M.H."/>
            <person name="Johannesson H."/>
        </authorList>
    </citation>
    <scope>NUCLEOTIDE SEQUENCE</scope>
    <source>
        <strain evidence="2">SMH2532-1</strain>
    </source>
</reference>